<evidence type="ECO:0000259" key="7">
    <source>
        <dbReference type="Pfam" id="PF24892"/>
    </source>
</evidence>
<dbReference type="InterPro" id="IPR056907">
    <property type="entry name" value="UTP6_C"/>
</dbReference>
<keyword evidence="5" id="KW-0539">Nucleus</keyword>
<dbReference type="Pfam" id="PF08640">
    <property type="entry name" value="U3_assoc_6"/>
    <property type="match status" value="1"/>
</dbReference>
<name>A0ABM5KNZ7_DIAVI</name>
<dbReference type="RefSeq" id="XP_050511920.1">
    <property type="nucleotide sequence ID" value="XM_050655963.1"/>
</dbReference>
<evidence type="ECO:0000313" key="9">
    <source>
        <dbReference type="Proteomes" id="UP001652700"/>
    </source>
</evidence>
<evidence type="ECO:0000313" key="8">
    <source>
        <dbReference type="EnsemblMetazoa" id="XP_050511920.1"/>
    </source>
</evidence>
<comment type="similarity">
    <text evidence="2">Belongs to the UTP6 family.</text>
</comment>
<feature type="domain" description="U3 small nucleolar RNA-associated protein 6 homolog C-terminal" evidence="7">
    <location>
        <begin position="291"/>
        <end position="538"/>
    </location>
</feature>
<dbReference type="InterPro" id="IPR003107">
    <property type="entry name" value="HAT"/>
</dbReference>
<dbReference type="PANTHER" id="PTHR23271:SF1">
    <property type="entry name" value="U3 SMALL NUCLEOLAR RNA-ASSOCIATED PROTEIN 6 HOMOLOG"/>
    <property type="match status" value="1"/>
</dbReference>
<evidence type="ECO:0000256" key="4">
    <source>
        <dbReference type="ARBA" id="ARBA00022737"/>
    </source>
</evidence>
<dbReference type="SMART" id="SM00386">
    <property type="entry name" value="HAT"/>
    <property type="match status" value="3"/>
</dbReference>
<evidence type="ECO:0000256" key="2">
    <source>
        <dbReference type="ARBA" id="ARBA00010734"/>
    </source>
</evidence>
<dbReference type="InterPro" id="IPR013949">
    <property type="entry name" value="Utp6"/>
</dbReference>
<dbReference type="SUPFAM" id="SSF48452">
    <property type="entry name" value="TPR-like"/>
    <property type="match status" value="1"/>
</dbReference>
<keyword evidence="3" id="KW-0698">rRNA processing</keyword>
<evidence type="ECO:0000259" key="6">
    <source>
        <dbReference type="Pfam" id="PF08640"/>
    </source>
</evidence>
<dbReference type="EnsemblMetazoa" id="XM_050655963.1">
    <property type="protein sequence ID" value="XP_050511920.1"/>
    <property type="gene ID" value="LOC126887988"/>
</dbReference>
<dbReference type="InterPro" id="IPR011990">
    <property type="entry name" value="TPR-like_helical_dom_sf"/>
</dbReference>
<comment type="subcellular location">
    <subcellularLocation>
        <location evidence="1">Nucleus</location>
        <location evidence="1">Nucleolus</location>
    </subcellularLocation>
</comment>
<dbReference type="Pfam" id="PF24892">
    <property type="entry name" value="UTP6_C"/>
    <property type="match status" value="1"/>
</dbReference>
<evidence type="ECO:0000256" key="5">
    <source>
        <dbReference type="ARBA" id="ARBA00023242"/>
    </source>
</evidence>
<dbReference type="Gene3D" id="1.25.40.10">
    <property type="entry name" value="Tetratricopeptide repeat domain"/>
    <property type="match status" value="2"/>
</dbReference>
<dbReference type="InterPro" id="IPR055347">
    <property type="entry name" value="UTP6_N"/>
</dbReference>
<evidence type="ECO:0000256" key="1">
    <source>
        <dbReference type="ARBA" id="ARBA00004604"/>
    </source>
</evidence>
<dbReference type="Proteomes" id="UP001652700">
    <property type="component" value="Unplaced"/>
</dbReference>
<keyword evidence="9" id="KW-1185">Reference proteome</keyword>
<sequence>MGEVVERRMESMSQEILEMRRLKLFSILETKDIIKKRRAFECKLNGVEKNLHHFKDYTDYELSLLKDIKLRRKKLKISENKNKIEISILKNIKSRYEIALQRFTNEMNLHLEYFKFCREYNFRQAAYLCVQNMIKAFAHVPDIWLVAAAFYVSSDTKQSLALIHKGITIHPSSQSLQLEAIQLELLQRQKNQWPSDIQGDTLDEVYYKKIEQYIDAIEKNIHDHACLISILNILDPHVFTKNIQLRIIELLMSKYSNEPDVWHFLAEREQNGKHYPLPDELRTSTKFKLQRAIDKYELGLKKIGIEKKSLLWEYYLDFLIEVNEQKDITNHMIKNTLKEKFEEAKRASVLNERYYLNWAKLYTEESDMLQIIEDGLTVLPNSVELWKMKLRCMIMRDDTKALNVEFKKAHMALKEKSTPLWIILIKYHTLSSPEKVVETIYREACQQHGSIANEFKADFVEWTAMNKGIEDARKLYQELAVRSPFCKDLHIKMAKLEETELIVSVKDMERPLNLLCEQFGKVDPDSWIALRDCYLNHQNLFEDAYPTFNINTKLAQIRTEALRSIGGNGPAISEFLAKYDTA</sequence>
<accession>A0ABM5KNZ7</accession>
<reference evidence="8" key="1">
    <citation type="submission" date="2025-05" db="UniProtKB">
        <authorList>
            <consortium name="EnsemblMetazoa"/>
        </authorList>
    </citation>
    <scope>IDENTIFICATION</scope>
</reference>
<keyword evidence="4" id="KW-0677">Repeat</keyword>
<dbReference type="GeneID" id="126887988"/>
<evidence type="ECO:0008006" key="10">
    <source>
        <dbReference type="Google" id="ProtNLM"/>
    </source>
</evidence>
<dbReference type="PANTHER" id="PTHR23271">
    <property type="entry name" value="HEPATOCELLULAR CARCINOMA-ASSOCIATED ANTIGEN 66"/>
    <property type="match status" value="1"/>
</dbReference>
<evidence type="ECO:0000256" key="3">
    <source>
        <dbReference type="ARBA" id="ARBA00022552"/>
    </source>
</evidence>
<organism evidence="8 9">
    <name type="scientific">Diabrotica virgifera virgifera</name>
    <name type="common">western corn rootworm</name>
    <dbReference type="NCBI Taxonomy" id="50390"/>
    <lineage>
        <taxon>Eukaryota</taxon>
        <taxon>Metazoa</taxon>
        <taxon>Ecdysozoa</taxon>
        <taxon>Arthropoda</taxon>
        <taxon>Hexapoda</taxon>
        <taxon>Insecta</taxon>
        <taxon>Pterygota</taxon>
        <taxon>Neoptera</taxon>
        <taxon>Endopterygota</taxon>
        <taxon>Coleoptera</taxon>
        <taxon>Polyphaga</taxon>
        <taxon>Cucujiformia</taxon>
        <taxon>Chrysomeloidea</taxon>
        <taxon>Chrysomelidae</taxon>
        <taxon>Galerucinae</taxon>
        <taxon>Diabroticina</taxon>
        <taxon>Diabroticites</taxon>
        <taxon>Diabrotica</taxon>
    </lineage>
</organism>
<feature type="domain" description="U3 small nucleolar RNA-associated protein 6 N-terminal" evidence="6">
    <location>
        <begin position="9"/>
        <end position="88"/>
    </location>
</feature>
<proteinExistence type="inferred from homology"/>
<protein>
    <recommendedName>
        <fullName evidence="10">U3 small nucleolar RNA-associated protein 6 homolog</fullName>
    </recommendedName>
</protein>